<evidence type="ECO:0000313" key="2">
    <source>
        <dbReference type="Proteomes" id="UP000295304"/>
    </source>
</evidence>
<dbReference type="AlphaFoldDB" id="A0A4R3JAA0"/>
<comment type="caution">
    <text evidence="1">The sequence shown here is derived from an EMBL/GenBank/DDBJ whole genome shotgun (WGS) entry which is preliminary data.</text>
</comment>
<reference evidence="1 2" key="1">
    <citation type="submission" date="2019-03" db="EMBL/GenBank/DDBJ databases">
        <title>Genomic Encyclopedia of Type Strains, Phase IV (KMG-IV): sequencing the most valuable type-strain genomes for metagenomic binning, comparative biology and taxonomic classification.</title>
        <authorList>
            <person name="Goeker M."/>
        </authorList>
    </citation>
    <scope>NUCLEOTIDE SEQUENCE [LARGE SCALE GENOMIC DNA]</scope>
    <source>
        <strain evidence="1 2">DSM 101688</strain>
    </source>
</reference>
<accession>A0A4R3JAA0</accession>
<proteinExistence type="predicted"/>
<dbReference type="Proteomes" id="UP000295304">
    <property type="component" value="Unassembled WGS sequence"/>
</dbReference>
<name>A0A4R3JAA0_9PROT</name>
<protein>
    <submittedName>
        <fullName evidence="1">Uncharacterized protein</fullName>
    </submittedName>
</protein>
<keyword evidence="2" id="KW-1185">Reference proteome</keyword>
<dbReference type="EMBL" id="SLZW01000005">
    <property type="protein sequence ID" value="TCS62467.1"/>
    <property type="molecule type" value="Genomic_DNA"/>
</dbReference>
<gene>
    <name evidence="1" type="ORF">EDD55_10512</name>
</gene>
<sequence length="56" mass="6126">MEAGNNFRYGEILTDMAEGRPKVFTVTPGALCSMGGVSFRPMPVTRRRVALFGMDS</sequence>
<evidence type="ECO:0000313" key="1">
    <source>
        <dbReference type="EMBL" id="TCS62467.1"/>
    </source>
</evidence>
<organism evidence="1 2">
    <name type="scientific">Varunaivibrio sulfuroxidans</name>
    <dbReference type="NCBI Taxonomy" id="1773489"/>
    <lineage>
        <taxon>Bacteria</taxon>
        <taxon>Pseudomonadati</taxon>
        <taxon>Pseudomonadota</taxon>
        <taxon>Alphaproteobacteria</taxon>
        <taxon>Rhodospirillales</taxon>
        <taxon>Magnetovibrionaceae</taxon>
        <taxon>Varunaivibrio</taxon>
    </lineage>
</organism>